<keyword evidence="17" id="KW-1185">Reference proteome</keyword>
<keyword evidence="4 11" id="KW-0274">FAD</keyword>
<proteinExistence type="inferred from homology"/>
<comment type="catalytic activity">
    <reaction evidence="9 13">
        <text>N(6)-[(R)-dihydrolipoyl]-L-lysyl-[protein] + NAD(+) = N(6)-[(R)-lipoyl]-L-lysyl-[protein] + NADH + H(+)</text>
        <dbReference type="Rhea" id="RHEA:15045"/>
        <dbReference type="Rhea" id="RHEA-COMP:10474"/>
        <dbReference type="Rhea" id="RHEA-COMP:10475"/>
        <dbReference type="ChEBI" id="CHEBI:15378"/>
        <dbReference type="ChEBI" id="CHEBI:57540"/>
        <dbReference type="ChEBI" id="CHEBI:57945"/>
        <dbReference type="ChEBI" id="CHEBI:83099"/>
        <dbReference type="ChEBI" id="CHEBI:83100"/>
        <dbReference type="EC" id="1.8.1.4"/>
    </reaction>
</comment>
<dbReference type="GO" id="GO:0006103">
    <property type="term" value="P:2-oxoglutarate metabolic process"/>
    <property type="evidence" value="ECO:0007669"/>
    <property type="project" value="TreeGrafter"/>
</dbReference>
<dbReference type="PANTHER" id="PTHR22912">
    <property type="entry name" value="DISULFIDE OXIDOREDUCTASE"/>
    <property type="match status" value="1"/>
</dbReference>
<dbReference type="PIRSF" id="PIRSF000350">
    <property type="entry name" value="Mercury_reductase_MerA"/>
    <property type="match status" value="1"/>
</dbReference>
<evidence type="ECO:0000259" key="14">
    <source>
        <dbReference type="Pfam" id="PF02852"/>
    </source>
</evidence>
<dbReference type="EMBL" id="CP006939">
    <property type="protein sequence ID" value="AHC16219.1"/>
    <property type="molecule type" value="Genomic_DNA"/>
</dbReference>
<dbReference type="RefSeq" id="WP_024269116.1">
    <property type="nucleotide sequence ID" value="NC_023035.1"/>
</dbReference>
<dbReference type="eggNOG" id="COG1249">
    <property type="taxonomic scope" value="Bacteria"/>
</dbReference>
<evidence type="ECO:0000256" key="13">
    <source>
        <dbReference type="RuleBase" id="RU003692"/>
    </source>
</evidence>
<dbReference type="InterPro" id="IPR006258">
    <property type="entry name" value="Lipoamide_DH"/>
</dbReference>
<dbReference type="InterPro" id="IPR023753">
    <property type="entry name" value="FAD/NAD-binding_dom"/>
</dbReference>
<evidence type="ECO:0000256" key="9">
    <source>
        <dbReference type="ARBA" id="ARBA00049187"/>
    </source>
</evidence>
<dbReference type="KEGG" id="slr:L21SP2_2871"/>
<dbReference type="EC" id="1.8.1.4" evidence="2 13"/>
<feature type="disulfide bond" description="Redox-active" evidence="12">
    <location>
        <begin position="45"/>
        <end position="50"/>
    </location>
</feature>
<keyword evidence="5 13" id="KW-0560">Oxidoreductase</keyword>
<dbReference type="PRINTS" id="PR00368">
    <property type="entry name" value="FADPNR"/>
</dbReference>
<feature type="binding site" evidence="11">
    <location>
        <position position="118"/>
    </location>
    <ligand>
        <name>FAD</name>
        <dbReference type="ChEBI" id="CHEBI:57692"/>
    </ligand>
</feature>
<feature type="binding site" evidence="11">
    <location>
        <position position="344"/>
    </location>
    <ligand>
        <name>FAD</name>
        <dbReference type="ChEBI" id="CHEBI:57692"/>
    </ligand>
</feature>
<comment type="miscellaneous">
    <text evidence="13">The active site is a redox-active disulfide bond.</text>
</comment>
<dbReference type="HOGENOM" id="CLU_016755_0_1_12"/>
<evidence type="ECO:0000256" key="6">
    <source>
        <dbReference type="ARBA" id="ARBA00023027"/>
    </source>
</evidence>
<keyword evidence="6 11" id="KW-0520">NAD</keyword>
<dbReference type="FunFam" id="3.30.390.30:FF:000001">
    <property type="entry name" value="Dihydrolipoyl dehydrogenase"/>
    <property type="match status" value="1"/>
</dbReference>
<dbReference type="PANTHER" id="PTHR22912:SF151">
    <property type="entry name" value="DIHYDROLIPOYL DEHYDROGENASE, MITOCHONDRIAL"/>
    <property type="match status" value="1"/>
</dbReference>
<dbReference type="Pfam" id="PF02852">
    <property type="entry name" value="Pyr_redox_dim"/>
    <property type="match status" value="1"/>
</dbReference>
<name>V5WKZ6_9SPIO</name>
<protein>
    <recommendedName>
        <fullName evidence="2 13">Dihydrolipoyl dehydrogenase</fullName>
        <ecNumber evidence="2 13">1.8.1.4</ecNumber>
    </recommendedName>
</protein>
<dbReference type="GO" id="GO:0050660">
    <property type="term" value="F:flavin adenine dinucleotide binding"/>
    <property type="evidence" value="ECO:0007669"/>
    <property type="project" value="InterPro"/>
</dbReference>
<evidence type="ECO:0000256" key="3">
    <source>
        <dbReference type="ARBA" id="ARBA00022630"/>
    </source>
</evidence>
<feature type="binding site" evidence="11">
    <location>
        <begin position="214"/>
        <end position="221"/>
    </location>
    <ligand>
        <name>NAD(+)</name>
        <dbReference type="ChEBI" id="CHEBI:57540"/>
    </ligand>
</feature>
<evidence type="ECO:0000256" key="4">
    <source>
        <dbReference type="ARBA" id="ARBA00022827"/>
    </source>
</evidence>
<dbReference type="PROSITE" id="PS00076">
    <property type="entry name" value="PYRIDINE_REDOX_1"/>
    <property type="match status" value="1"/>
</dbReference>
<comment type="cofactor">
    <cofactor evidence="11 13">
        <name>FAD</name>
        <dbReference type="ChEBI" id="CHEBI:57692"/>
    </cofactor>
    <text evidence="11 13">Binds 1 FAD per subunit.</text>
</comment>
<dbReference type="InterPro" id="IPR036188">
    <property type="entry name" value="FAD/NAD-bd_sf"/>
</dbReference>
<dbReference type="InterPro" id="IPR016156">
    <property type="entry name" value="FAD/NAD-linked_Rdtase_dimer_sf"/>
</dbReference>
<dbReference type="SUPFAM" id="SSF51905">
    <property type="entry name" value="FAD/NAD(P)-binding domain"/>
    <property type="match status" value="1"/>
</dbReference>
<dbReference type="AlphaFoldDB" id="V5WKZ6"/>
<dbReference type="InterPro" id="IPR004099">
    <property type="entry name" value="Pyr_nucl-diS_OxRdtase_dimer"/>
</dbReference>
<feature type="active site" description="Proton acceptor" evidence="10">
    <location>
        <position position="476"/>
    </location>
</feature>
<dbReference type="GO" id="GO:0004148">
    <property type="term" value="F:dihydrolipoyl dehydrogenase (NADH) activity"/>
    <property type="evidence" value="ECO:0007669"/>
    <property type="project" value="UniProtKB-EC"/>
</dbReference>
<evidence type="ECO:0000256" key="5">
    <source>
        <dbReference type="ARBA" id="ARBA00023002"/>
    </source>
</evidence>
<dbReference type="SUPFAM" id="SSF55424">
    <property type="entry name" value="FAD/NAD-linked reductases, dimerisation (C-terminal) domain"/>
    <property type="match status" value="1"/>
</dbReference>
<keyword evidence="3 13" id="KW-0285">Flavoprotein</keyword>
<feature type="binding site" evidence="11">
    <location>
        <position position="54"/>
    </location>
    <ligand>
        <name>FAD</name>
        <dbReference type="ChEBI" id="CHEBI:57692"/>
    </ligand>
</feature>
<dbReference type="Pfam" id="PF07992">
    <property type="entry name" value="Pyr_redox_2"/>
    <property type="match status" value="1"/>
</dbReference>
<organism evidence="16 17">
    <name type="scientific">Salinispira pacifica</name>
    <dbReference type="NCBI Taxonomy" id="1307761"/>
    <lineage>
        <taxon>Bacteria</taxon>
        <taxon>Pseudomonadati</taxon>
        <taxon>Spirochaetota</taxon>
        <taxon>Spirochaetia</taxon>
        <taxon>Spirochaetales</taxon>
        <taxon>Spirochaetaceae</taxon>
        <taxon>Salinispira</taxon>
    </lineage>
</organism>
<feature type="binding site" evidence="11">
    <location>
        <position position="237"/>
    </location>
    <ligand>
        <name>NAD(+)</name>
        <dbReference type="ChEBI" id="CHEBI:57540"/>
    </ligand>
</feature>
<evidence type="ECO:0000256" key="11">
    <source>
        <dbReference type="PIRSR" id="PIRSR000350-3"/>
    </source>
</evidence>
<dbReference type="Gene3D" id="3.50.50.60">
    <property type="entry name" value="FAD/NAD(P)-binding domain"/>
    <property type="match status" value="2"/>
</dbReference>
<dbReference type="Proteomes" id="UP000018680">
    <property type="component" value="Chromosome"/>
</dbReference>
<dbReference type="Gene3D" id="3.30.390.30">
    <property type="match status" value="1"/>
</dbReference>
<evidence type="ECO:0000313" key="16">
    <source>
        <dbReference type="EMBL" id="AHC16219.1"/>
    </source>
</evidence>
<evidence type="ECO:0000259" key="15">
    <source>
        <dbReference type="Pfam" id="PF07992"/>
    </source>
</evidence>
<accession>V5WKZ6</accession>
<evidence type="ECO:0000313" key="17">
    <source>
        <dbReference type="Proteomes" id="UP000018680"/>
    </source>
</evidence>
<dbReference type="PRINTS" id="PR00411">
    <property type="entry name" value="PNDRDTASEI"/>
</dbReference>
<dbReference type="GO" id="GO:0005737">
    <property type="term" value="C:cytoplasm"/>
    <property type="evidence" value="ECO:0007669"/>
    <property type="project" value="UniProtKB-ARBA"/>
</dbReference>
<evidence type="ECO:0000256" key="8">
    <source>
        <dbReference type="ARBA" id="ARBA00023284"/>
    </source>
</evidence>
<evidence type="ECO:0000256" key="10">
    <source>
        <dbReference type="PIRSR" id="PIRSR000350-2"/>
    </source>
</evidence>
<feature type="domain" description="Pyridine nucleotide-disulphide oxidoreductase dimerisation" evidence="14">
    <location>
        <begin position="378"/>
        <end position="487"/>
    </location>
</feature>
<feature type="domain" description="FAD/NAD(P)-binding" evidence="15">
    <location>
        <begin position="7"/>
        <end position="359"/>
    </location>
</feature>
<evidence type="ECO:0000256" key="2">
    <source>
        <dbReference type="ARBA" id="ARBA00012608"/>
    </source>
</evidence>
<gene>
    <name evidence="16" type="ORF">L21SP2_2871</name>
</gene>
<dbReference type="InterPro" id="IPR001100">
    <property type="entry name" value="Pyr_nuc-diS_OxRdtase"/>
</dbReference>
<dbReference type="STRING" id="1307761.L21SP2_2871"/>
<sequence length="499" mass="53397">MSDENVFDLAVIGAGPGGYVAAIRAAQLDMKVVIIEQMESPGGTCLNVGCIPSKAMLDSSGRYHELEHILPEHGIQAKALTLDLEKMTARKQAVVKKLTGGVDSLIKGNKITKIEGRGVLGAPDENNVHTVQIFDHDNSQWERSSGGLNQYSTEKDSGEEKRKAREQIKASRVLLAAGSVPVELPFMPFDGKQILSSTGALSLTDVPKSMAIIGAGAIGLEMASVWASLGSKVTVIEMMDQILPGWDSQLARTLMRDLKKLGVEFILKNSVTKAKHLKTGVKLTLENDPGELKAEKVLVAVGRRPALDTAGIRDAGIELDSDSRRIAVDENYQTSVSGVYAIGDLIHGPMLAHKAEEDGVTAVERMAGIPAHFDYGVIPGVVYTHPEGATVGANEEELKKEGREYAKGVFPIPANGRALAMGSESGFVKILADAKTDRVLGAQILSPWASDLISEIVSIMEMKGSSEDIARIVHAHPTLPEAVKEAALAVKKRSIHSLR</sequence>
<feature type="binding site" evidence="11">
    <location>
        <position position="302"/>
    </location>
    <ligand>
        <name>NAD(+)</name>
        <dbReference type="ChEBI" id="CHEBI:57540"/>
    </ligand>
</feature>
<keyword evidence="11" id="KW-0547">Nucleotide-binding</keyword>
<evidence type="ECO:0000256" key="12">
    <source>
        <dbReference type="PIRSR" id="PIRSR000350-4"/>
    </source>
</evidence>
<evidence type="ECO:0000256" key="1">
    <source>
        <dbReference type="ARBA" id="ARBA00007532"/>
    </source>
</evidence>
<dbReference type="OrthoDB" id="9807946at2"/>
<keyword evidence="8 13" id="KW-0676">Redox-active center</keyword>
<dbReference type="InterPro" id="IPR012999">
    <property type="entry name" value="Pyr_OxRdtase_I_AS"/>
</dbReference>
<comment type="similarity">
    <text evidence="1 13">Belongs to the class-I pyridine nucleotide-disulfide oxidoreductase family.</text>
</comment>
<dbReference type="PATRIC" id="fig|1307761.3.peg.2861"/>
<dbReference type="InterPro" id="IPR050151">
    <property type="entry name" value="Class-I_Pyr_Nuc-Dis_Oxidored"/>
</dbReference>
<dbReference type="NCBIfam" id="TIGR01350">
    <property type="entry name" value="lipoamide_DH"/>
    <property type="match status" value="1"/>
</dbReference>
<reference evidence="16 17" key="1">
    <citation type="journal article" date="2015" name="Stand. Genomic Sci.">
        <title>Complete genome sequence and description of Salinispira pacifica gen. nov., sp. nov., a novel spirochaete isolated form a hypersaline microbial mat.</title>
        <authorList>
            <person name="Ben Hania W."/>
            <person name="Joseph M."/>
            <person name="Schumann P."/>
            <person name="Bunk B."/>
            <person name="Fiebig A."/>
            <person name="Sproer C."/>
            <person name="Klenk H.P."/>
            <person name="Fardeau M.L."/>
            <person name="Spring S."/>
        </authorList>
    </citation>
    <scope>NUCLEOTIDE SEQUENCE [LARGE SCALE GENOMIC DNA]</scope>
    <source>
        <strain evidence="16 17">L21-RPul-D2</strain>
    </source>
</reference>
<keyword evidence="7" id="KW-1015">Disulfide bond</keyword>
<evidence type="ECO:0000256" key="7">
    <source>
        <dbReference type="ARBA" id="ARBA00023157"/>
    </source>
</evidence>
<feature type="binding site" evidence="11">
    <location>
        <begin position="350"/>
        <end position="353"/>
    </location>
    <ligand>
        <name>FAD</name>
        <dbReference type="ChEBI" id="CHEBI:57692"/>
    </ligand>
</feature>